<protein>
    <recommendedName>
        <fullName evidence="2">VWFA domain-containing protein</fullName>
    </recommendedName>
</protein>
<dbReference type="InterPro" id="IPR002035">
    <property type="entry name" value="VWF_A"/>
</dbReference>
<accession>A0A1Y6C3S6</accession>
<dbReference type="Gene3D" id="3.40.50.410">
    <property type="entry name" value="von Willebrand factor, type A domain"/>
    <property type="match status" value="1"/>
</dbReference>
<dbReference type="STRING" id="1513793.SAMN06296036_113109"/>
<dbReference type="InterPro" id="IPR036465">
    <property type="entry name" value="vWFA_dom_sf"/>
</dbReference>
<feature type="compositionally biased region" description="Acidic residues" evidence="1">
    <location>
        <begin position="38"/>
        <end position="47"/>
    </location>
</feature>
<evidence type="ECO:0000313" key="4">
    <source>
        <dbReference type="Proteomes" id="UP000192907"/>
    </source>
</evidence>
<sequence length="420" mass="46095">MIRYGLMLLICSYITSCSNVLRVARFSNQEDPITSPIDSEENSDDGTGEQPQDLPFGVEQFFDAQSRSAFDCDQDDLDFQINMQDQEQYAPGQEARLVVDMEGRFCSEVDHTVYVLFLVDFSESMGIHLGEDHCDLKPGYDPLHHGSCHRLKAIDRMVRKLEEQAEADVDIRIAMIPFADSVVSDFVIDFVGIQGFKQAIKASNTCRYLINSPLIPTGRENPGGLSGEADLSEPVGFASNYSAAFMAGQNLLLDKGGRKAAILLSDGLVNAPGEEPFLASLEELDLFKQVIPGLEFASVRLGNAGAQALEVLSELSGDRVRTAKYAEELVEGLAAFPAFAWQPDSLKIQVSLDGQEPLAFDQSVINKAEDHGEAWLFSTKPIKLGTIEPGEELVATVSTEVQDMAGEVYSNKTNLFISWD</sequence>
<evidence type="ECO:0000313" key="3">
    <source>
        <dbReference type="EMBL" id="SMF43828.1"/>
    </source>
</evidence>
<feature type="region of interest" description="Disordered" evidence="1">
    <location>
        <begin position="31"/>
        <end position="53"/>
    </location>
</feature>
<gene>
    <name evidence="3" type="ORF">SAMN06296036_113109</name>
</gene>
<reference evidence="4" key="1">
    <citation type="submission" date="2017-04" db="EMBL/GenBank/DDBJ databases">
        <authorList>
            <person name="Varghese N."/>
            <person name="Submissions S."/>
        </authorList>
    </citation>
    <scope>NUCLEOTIDE SEQUENCE [LARGE SCALE GENOMIC DNA]</scope>
    <source>
        <strain evidence="4">RKEM611</strain>
    </source>
</reference>
<proteinExistence type="predicted"/>
<organism evidence="3 4">
    <name type="scientific">Pseudobacteriovorax antillogorgiicola</name>
    <dbReference type="NCBI Taxonomy" id="1513793"/>
    <lineage>
        <taxon>Bacteria</taxon>
        <taxon>Pseudomonadati</taxon>
        <taxon>Bdellovibrionota</taxon>
        <taxon>Oligoflexia</taxon>
        <taxon>Oligoflexales</taxon>
        <taxon>Pseudobacteriovoracaceae</taxon>
        <taxon>Pseudobacteriovorax</taxon>
    </lineage>
</organism>
<dbReference type="PROSITE" id="PS50234">
    <property type="entry name" value="VWFA"/>
    <property type="match status" value="1"/>
</dbReference>
<dbReference type="RefSeq" id="WP_132321169.1">
    <property type="nucleotide sequence ID" value="NZ_FWZT01000013.1"/>
</dbReference>
<dbReference type="SUPFAM" id="SSF53300">
    <property type="entry name" value="vWA-like"/>
    <property type="match status" value="1"/>
</dbReference>
<name>A0A1Y6C3S6_9BACT</name>
<evidence type="ECO:0000259" key="2">
    <source>
        <dbReference type="PROSITE" id="PS50234"/>
    </source>
</evidence>
<feature type="domain" description="VWFA" evidence="2">
    <location>
        <begin position="114"/>
        <end position="318"/>
    </location>
</feature>
<evidence type="ECO:0000256" key="1">
    <source>
        <dbReference type="SAM" id="MobiDB-lite"/>
    </source>
</evidence>
<keyword evidence="4" id="KW-1185">Reference proteome</keyword>
<dbReference type="Proteomes" id="UP000192907">
    <property type="component" value="Unassembled WGS sequence"/>
</dbReference>
<dbReference type="AlphaFoldDB" id="A0A1Y6C3S6"/>
<dbReference type="EMBL" id="FWZT01000013">
    <property type="protein sequence ID" value="SMF43828.1"/>
    <property type="molecule type" value="Genomic_DNA"/>
</dbReference>